<dbReference type="GO" id="GO:0016747">
    <property type="term" value="F:acyltransferase activity, transferring groups other than amino-acyl groups"/>
    <property type="evidence" value="ECO:0007669"/>
    <property type="project" value="InterPro"/>
</dbReference>
<evidence type="ECO:0000256" key="1">
    <source>
        <dbReference type="SAM" id="Phobius"/>
    </source>
</evidence>
<feature type="transmembrane region" description="Helical" evidence="1">
    <location>
        <begin position="277"/>
        <end position="296"/>
    </location>
</feature>
<feature type="transmembrane region" description="Helical" evidence="1">
    <location>
        <begin position="248"/>
        <end position="265"/>
    </location>
</feature>
<feature type="transmembrane region" description="Helical" evidence="1">
    <location>
        <begin position="34"/>
        <end position="54"/>
    </location>
</feature>
<dbReference type="PANTHER" id="PTHR23028:SF53">
    <property type="entry name" value="ACYL_TRANSF_3 DOMAIN-CONTAINING PROTEIN"/>
    <property type="match status" value="1"/>
</dbReference>
<evidence type="ECO:0000313" key="5">
    <source>
        <dbReference type="Proteomes" id="UP000256923"/>
    </source>
</evidence>
<sequence length="620" mass="70441">MSSVPHRKDIQGLRAIAVLAVMVFHLNPTWLPGGFVGVDVFLVISGFLITSILLHKKSSAGYSLTETLKYFYVSRFKRIVPAYFLMLIIVALVAAILFLPSDFNTFRKGLEKATWFSSNRYFADFGDYFAPASYEQPLLHTWSLAVEIQFYLLAPFIVLLLPIRLLKWFFVVLLIGLTALAEYRLRFLGMEQATYYSLYARLPEFFVGGLAALYVTTVSRVEGSTAWLGILGMLLIVISAITQPLLGSFPGILALLPVVGSVLLLSQPTQGWVGELLSCKTLVWLGGLSYSLYLWHWPVLAFLRYYTSAEVLDIEFSILFVLLTFILSIVSYYGVERVFRSKSTNKKQALSWGLLVFGVLGASQTMAKVNAMFTPVALPLEYLRYGDDSQNCHGHIVGDCLRGDLDSVKEILVLGDSHAAMLNHFFDHIGKEIGFKARVITASSCVTIPGFDYNRIAEWAQQSCVAQIEQTKSYLENVELIFITASWNWHLRSEEFNRALRDFLQNMASQAQVYILSQVPLLNRNPQRAKRFLSLGLTPYVNINPDYLRTNEYLYDLSMVIDRVHYLELNFLPVFKSPPFYNGELLYYDEHHLNEVAVVEYAKQALPTFEEIFIEWNIVE</sequence>
<feature type="transmembrane region" description="Helical" evidence="1">
    <location>
        <begin position="316"/>
        <end position="335"/>
    </location>
</feature>
<dbReference type="AlphaFoldDB" id="A0A378MMM8"/>
<dbReference type="Proteomes" id="UP000256923">
    <property type="component" value="Chromosome 1"/>
</dbReference>
<feature type="transmembrane region" description="Helical" evidence="1">
    <location>
        <begin position="142"/>
        <end position="161"/>
    </location>
</feature>
<dbReference type="InterPro" id="IPR050879">
    <property type="entry name" value="Acyltransferase_3"/>
</dbReference>
<dbReference type="Pfam" id="PF01757">
    <property type="entry name" value="Acyl_transf_3"/>
    <property type="match status" value="1"/>
</dbReference>
<keyword evidence="1" id="KW-0472">Membrane</keyword>
<keyword evidence="4" id="KW-0012">Acyltransferase</keyword>
<gene>
    <name evidence="4" type="ORF">DYL72_06550</name>
</gene>
<evidence type="ECO:0000259" key="3">
    <source>
        <dbReference type="Pfam" id="PF19040"/>
    </source>
</evidence>
<protein>
    <submittedName>
        <fullName evidence="4">Acyltransferase</fullName>
    </submittedName>
</protein>
<dbReference type="SUPFAM" id="SSF52266">
    <property type="entry name" value="SGNH hydrolase"/>
    <property type="match status" value="1"/>
</dbReference>
<proteinExistence type="predicted"/>
<dbReference type="Pfam" id="PF19040">
    <property type="entry name" value="SGNH"/>
    <property type="match status" value="1"/>
</dbReference>
<dbReference type="RefSeq" id="WP_069211955.1">
    <property type="nucleotide sequence ID" value="NZ_CP034672.1"/>
</dbReference>
<feature type="transmembrane region" description="Helical" evidence="1">
    <location>
        <begin position="168"/>
        <end position="186"/>
    </location>
</feature>
<feature type="transmembrane region" description="Helical" evidence="1">
    <location>
        <begin position="198"/>
        <end position="218"/>
    </location>
</feature>
<keyword evidence="1" id="KW-0812">Transmembrane</keyword>
<dbReference type="InterPro" id="IPR002656">
    <property type="entry name" value="Acyl_transf_3_dom"/>
</dbReference>
<accession>A0A378MMM8</accession>
<dbReference type="GO" id="GO:0016020">
    <property type="term" value="C:membrane"/>
    <property type="evidence" value="ECO:0007669"/>
    <property type="project" value="TreeGrafter"/>
</dbReference>
<feature type="domain" description="SGNH" evidence="3">
    <location>
        <begin position="395"/>
        <end position="598"/>
    </location>
</feature>
<name>A0A378MMM8_VIBAN</name>
<feature type="transmembrane region" description="Helical" evidence="1">
    <location>
        <begin position="12"/>
        <end position="28"/>
    </location>
</feature>
<evidence type="ECO:0000259" key="2">
    <source>
        <dbReference type="Pfam" id="PF01757"/>
    </source>
</evidence>
<dbReference type="PANTHER" id="PTHR23028">
    <property type="entry name" value="ACETYLTRANSFERASE"/>
    <property type="match status" value="1"/>
</dbReference>
<feature type="transmembrane region" description="Helical" evidence="1">
    <location>
        <begin position="349"/>
        <end position="367"/>
    </location>
</feature>
<feature type="transmembrane region" description="Helical" evidence="1">
    <location>
        <begin position="225"/>
        <end position="242"/>
    </location>
</feature>
<dbReference type="GO" id="GO:0009103">
    <property type="term" value="P:lipopolysaccharide biosynthetic process"/>
    <property type="evidence" value="ECO:0007669"/>
    <property type="project" value="TreeGrafter"/>
</dbReference>
<feature type="domain" description="Acyltransferase 3" evidence="2">
    <location>
        <begin position="9"/>
        <end position="332"/>
    </location>
</feature>
<keyword evidence="4" id="KW-0808">Transferase</keyword>
<feature type="transmembrane region" description="Helical" evidence="1">
    <location>
        <begin position="79"/>
        <end position="99"/>
    </location>
</feature>
<dbReference type="InterPro" id="IPR043968">
    <property type="entry name" value="SGNH"/>
</dbReference>
<evidence type="ECO:0000313" key="4">
    <source>
        <dbReference type="EMBL" id="AZS24758.1"/>
    </source>
</evidence>
<organism evidence="4 5">
    <name type="scientific">Vibrio anguillarum</name>
    <name type="common">Listonella anguillarum</name>
    <dbReference type="NCBI Taxonomy" id="55601"/>
    <lineage>
        <taxon>Bacteria</taxon>
        <taxon>Pseudomonadati</taxon>
        <taxon>Pseudomonadota</taxon>
        <taxon>Gammaproteobacteria</taxon>
        <taxon>Vibrionales</taxon>
        <taxon>Vibrionaceae</taxon>
        <taxon>Vibrio</taxon>
    </lineage>
</organism>
<keyword evidence="1" id="KW-1133">Transmembrane helix</keyword>
<reference evidence="4 5" key="1">
    <citation type="submission" date="2018-12" db="EMBL/GenBank/DDBJ databases">
        <title>Characterization and Draft Genome of Vibrio anguillarum J360 Marine Pathogen Isolated from an Outbreak in Lumpfish (Cyclopterus lumpus).</title>
        <authorList>
            <person name="Vasquez J.I."/>
            <person name="Cao T."/>
            <person name="Chakraborty S."/>
            <person name="Gnanagobal H."/>
            <person name="Wescot J."/>
            <person name="Boyce D."/>
            <person name="Santander J."/>
        </authorList>
    </citation>
    <scope>NUCLEOTIDE SEQUENCE [LARGE SCALE GENOMIC DNA]</scope>
    <source>
        <strain evidence="4 5">J360</strain>
    </source>
</reference>
<dbReference type="EMBL" id="CP034672">
    <property type="protein sequence ID" value="AZS24758.1"/>
    <property type="molecule type" value="Genomic_DNA"/>
</dbReference>